<dbReference type="AlphaFoldDB" id="A0A0F8X6M7"/>
<dbReference type="EMBL" id="LAZR01061026">
    <property type="protein sequence ID" value="KKK64433.1"/>
    <property type="molecule type" value="Genomic_DNA"/>
</dbReference>
<evidence type="ECO:0000313" key="1">
    <source>
        <dbReference type="EMBL" id="KKK64433.1"/>
    </source>
</evidence>
<accession>A0A0F8X6M7</accession>
<name>A0A0F8X6M7_9ZZZZ</name>
<gene>
    <name evidence="1" type="ORF">LCGC14_2984250</name>
</gene>
<protein>
    <submittedName>
        <fullName evidence="1">Uncharacterized protein</fullName>
    </submittedName>
</protein>
<proteinExistence type="predicted"/>
<reference evidence="1" key="1">
    <citation type="journal article" date="2015" name="Nature">
        <title>Complex archaea that bridge the gap between prokaryotes and eukaryotes.</title>
        <authorList>
            <person name="Spang A."/>
            <person name="Saw J.H."/>
            <person name="Jorgensen S.L."/>
            <person name="Zaremba-Niedzwiedzka K."/>
            <person name="Martijn J."/>
            <person name="Lind A.E."/>
            <person name="van Eijk R."/>
            <person name="Schleper C."/>
            <person name="Guy L."/>
            <person name="Ettema T.J."/>
        </authorList>
    </citation>
    <scope>NUCLEOTIDE SEQUENCE</scope>
</reference>
<comment type="caution">
    <text evidence="1">The sequence shown here is derived from an EMBL/GenBank/DDBJ whole genome shotgun (WGS) entry which is preliminary data.</text>
</comment>
<organism evidence="1">
    <name type="scientific">marine sediment metagenome</name>
    <dbReference type="NCBI Taxonomy" id="412755"/>
    <lineage>
        <taxon>unclassified sequences</taxon>
        <taxon>metagenomes</taxon>
        <taxon>ecological metagenomes</taxon>
    </lineage>
</organism>
<sequence length="61" mass="7028">MPHKVTMIRVSIEQDAENWYELLGEPGEDPIACGAGAWAREHIDMNIMREVYEKLKEAIIE</sequence>